<dbReference type="Gene3D" id="3.30.300.30">
    <property type="match status" value="1"/>
</dbReference>
<comment type="similarity">
    <text evidence="1">Belongs to the ATP-dependent AMP-binding enzyme family.</text>
</comment>
<keyword evidence="2 4" id="KW-0436">Ligase</keyword>
<dbReference type="PANTHER" id="PTHR43201:SF5">
    <property type="entry name" value="MEDIUM-CHAIN ACYL-COA LIGASE ACSF2, MITOCHONDRIAL"/>
    <property type="match status" value="1"/>
</dbReference>
<evidence type="ECO:0000256" key="1">
    <source>
        <dbReference type="ARBA" id="ARBA00006432"/>
    </source>
</evidence>
<name>A0A084AD90_LACLC</name>
<dbReference type="PROSITE" id="PS00455">
    <property type="entry name" value="AMP_BINDING"/>
    <property type="match status" value="1"/>
</dbReference>
<dbReference type="Pfam" id="PF00501">
    <property type="entry name" value="AMP-binding"/>
    <property type="match status" value="1"/>
</dbReference>
<dbReference type="InterPro" id="IPR045851">
    <property type="entry name" value="AMP-bd_C_sf"/>
</dbReference>
<dbReference type="SUPFAM" id="SSF56801">
    <property type="entry name" value="Acetyl-CoA synthetase-like"/>
    <property type="match status" value="1"/>
</dbReference>
<gene>
    <name evidence="4" type="ORF">U725_00592</name>
</gene>
<dbReference type="PANTHER" id="PTHR43201">
    <property type="entry name" value="ACYL-COA SYNTHETASE"/>
    <property type="match status" value="1"/>
</dbReference>
<proteinExistence type="inferred from homology"/>
<dbReference type="EMBL" id="AZSI01000012">
    <property type="protein sequence ID" value="KEY63269.1"/>
    <property type="molecule type" value="Genomic_DNA"/>
</dbReference>
<evidence type="ECO:0000313" key="4">
    <source>
        <dbReference type="EMBL" id="KEY63269.1"/>
    </source>
</evidence>
<dbReference type="InterPro" id="IPR020845">
    <property type="entry name" value="AMP-binding_CS"/>
</dbReference>
<evidence type="ECO:0000313" key="5">
    <source>
        <dbReference type="Proteomes" id="UP000028401"/>
    </source>
</evidence>
<dbReference type="GO" id="GO:0006631">
    <property type="term" value="P:fatty acid metabolic process"/>
    <property type="evidence" value="ECO:0007669"/>
    <property type="project" value="TreeGrafter"/>
</dbReference>
<dbReference type="PATRIC" id="fig|1415168.3.peg.627"/>
<dbReference type="AlphaFoldDB" id="A0A084AD90"/>
<sequence length="414" mass="47207">MEHKNQFNFSHLVSLYADKTALIIGPDRYTYQQLGTMIKKSAQKYKNSFKKILIVKNENIINFITEFFAIIESGNYPLVIDSFTPKTNIDNHSLPDNTFFLAATSGTTGQPKIYLRDWLSWKSGFETINDLFQLKKIESLATTSPMTTSLGLHSLVCSLYLGKSFLPITSPSQFGKIKKSWALFTVPTYLLNIFNELSALSSLNTLFLSGGTLSPESIDKIKNQLPLTKMIEFYGSSETSFISWQFVENGKKTAAVGKLFPHTQVEFDDNHSIIVKSPYLFSGYLNQASPQSWTTDDLGTIKNDTLYLFGRRADIIEHGANKIFPEEIEQFVKDLCQEFAAFGISDQKYGQKISLLIVKPLEKELVKERLNQELPKYKRPQIYLEAETLSLTSNQKLSRKELEQNYFKGIYHDF</sequence>
<dbReference type="GO" id="GO:0031956">
    <property type="term" value="F:medium-chain fatty acid-CoA ligase activity"/>
    <property type="evidence" value="ECO:0007669"/>
    <property type="project" value="TreeGrafter"/>
</dbReference>
<organism evidence="4 5">
    <name type="scientific">Lactococcus cremoris subsp. cremoris GE214</name>
    <dbReference type="NCBI Taxonomy" id="1415168"/>
    <lineage>
        <taxon>Bacteria</taxon>
        <taxon>Bacillati</taxon>
        <taxon>Bacillota</taxon>
        <taxon>Bacilli</taxon>
        <taxon>Lactobacillales</taxon>
        <taxon>Streptococcaceae</taxon>
        <taxon>Lactococcus</taxon>
        <taxon>Lactococcus cremoris subsp. cremoris</taxon>
    </lineage>
</organism>
<dbReference type="InterPro" id="IPR042099">
    <property type="entry name" value="ANL_N_sf"/>
</dbReference>
<accession>A0A084AD90</accession>
<dbReference type="InterPro" id="IPR000873">
    <property type="entry name" value="AMP-dep_synth/lig_dom"/>
</dbReference>
<evidence type="ECO:0000256" key="2">
    <source>
        <dbReference type="ARBA" id="ARBA00022598"/>
    </source>
</evidence>
<dbReference type="Proteomes" id="UP000028401">
    <property type="component" value="Unassembled WGS sequence"/>
</dbReference>
<comment type="caution">
    <text evidence="4">The sequence shown here is derived from an EMBL/GenBank/DDBJ whole genome shotgun (WGS) entry which is preliminary data.</text>
</comment>
<evidence type="ECO:0000259" key="3">
    <source>
        <dbReference type="Pfam" id="PF00501"/>
    </source>
</evidence>
<feature type="domain" description="AMP-dependent synthetase/ligase" evidence="3">
    <location>
        <begin position="93"/>
        <end position="285"/>
    </location>
</feature>
<dbReference type="Gene3D" id="3.40.50.12780">
    <property type="entry name" value="N-terminal domain of ligase-like"/>
    <property type="match status" value="1"/>
</dbReference>
<reference evidence="4 5" key="1">
    <citation type="submission" date="2014-06" db="EMBL/GenBank/DDBJ databases">
        <title>Draft genome sequence of the putrescine producing strain Lactococcus lactis subsp cremoris GE214.</title>
        <authorList>
            <person name="Ladero V."/>
            <person name="Linares D.M."/>
            <person name="del Rio B."/>
            <person name="Mayo B."/>
            <person name="Martin M.C."/>
            <person name="Fernandez M."/>
            <person name="Alvarez M.A."/>
        </authorList>
    </citation>
    <scope>NUCLEOTIDE SEQUENCE [LARGE SCALE GENOMIC DNA]</scope>
    <source>
        <strain evidence="4 5">GE214</strain>
    </source>
</reference>
<protein>
    <submittedName>
        <fullName evidence="4">Acyl-CoA synthetase, AMP-acid ligase II</fullName>
    </submittedName>
</protein>